<feature type="region of interest" description="Disordered" evidence="1">
    <location>
        <begin position="224"/>
        <end position="246"/>
    </location>
</feature>
<feature type="compositionally biased region" description="Basic and acidic residues" evidence="1">
    <location>
        <begin position="25"/>
        <end position="35"/>
    </location>
</feature>
<sequence length="332" mass="36622">MEQRRNASAGETGDPRENPQISGNARHDSHMRKSGDSAPRVDPTSPSVSAARNWNGLGQNIRDEGSYHLFKKRLVQSLLSRRRDPAVLPECRVIVNPGQLTGHVHLDLDGAGVGYAAVAQPLSHDQSADHLCREVLAEVEAAPDPAAPHCLRRRLPAVVELLLTPSTAVTFHLFPVGEEAAAEVLEAAVGRRKLARAPRVCGPSVVVDDGEPQASWIVAEPHEHARHGQHAQSEDEHQKASSTGTTKYDEVDRIHCFASVKNAMTKHIDFYRTKKLTWFRSSSIPRLVAACHAKKSFSSTQETPCFKCLRHRAYTRPLHHFSTFSTKKTSET</sequence>
<evidence type="ECO:0000256" key="1">
    <source>
        <dbReference type="SAM" id="MobiDB-lite"/>
    </source>
</evidence>
<comment type="caution">
    <text evidence="2">The sequence shown here is derived from an EMBL/GenBank/DDBJ whole genome shotgun (WGS) entry which is preliminary data.</text>
</comment>
<protein>
    <submittedName>
        <fullName evidence="2">Uncharacterized protein</fullName>
    </submittedName>
</protein>
<evidence type="ECO:0000313" key="2">
    <source>
        <dbReference type="EMBL" id="KAJ8882930.1"/>
    </source>
</evidence>
<gene>
    <name evidence="2" type="ORF">PR048_014769</name>
</gene>
<name>A0ABQ9HF27_9NEOP</name>
<dbReference type="Proteomes" id="UP001159363">
    <property type="component" value="Chromosome 4"/>
</dbReference>
<proteinExistence type="predicted"/>
<reference evidence="2 3" key="1">
    <citation type="submission" date="2023-02" db="EMBL/GenBank/DDBJ databases">
        <title>LHISI_Scaffold_Assembly.</title>
        <authorList>
            <person name="Stuart O.P."/>
            <person name="Cleave R."/>
            <person name="Magrath M.J.L."/>
            <person name="Mikheyev A.S."/>
        </authorList>
    </citation>
    <scope>NUCLEOTIDE SEQUENCE [LARGE SCALE GENOMIC DNA]</scope>
    <source>
        <strain evidence="2">Daus_M_001</strain>
        <tissue evidence="2">Leg muscle</tissue>
    </source>
</reference>
<evidence type="ECO:0000313" key="3">
    <source>
        <dbReference type="Proteomes" id="UP001159363"/>
    </source>
</evidence>
<feature type="compositionally biased region" description="Polar residues" evidence="1">
    <location>
        <begin position="44"/>
        <end position="55"/>
    </location>
</feature>
<dbReference type="EMBL" id="JARBHB010000005">
    <property type="protein sequence ID" value="KAJ8882930.1"/>
    <property type="molecule type" value="Genomic_DNA"/>
</dbReference>
<organism evidence="2 3">
    <name type="scientific">Dryococelus australis</name>
    <dbReference type="NCBI Taxonomy" id="614101"/>
    <lineage>
        <taxon>Eukaryota</taxon>
        <taxon>Metazoa</taxon>
        <taxon>Ecdysozoa</taxon>
        <taxon>Arthropoda</taxon>
        <taxon>Hexapoda</taxon>
        <taxon>Insecta</taxon>
        <taxon>Pterygota</taxon>
        <taxon>Neoptera</taxon>
        <taxon>Polyneoptera</taxon>
        <taxon>Phasmatodea</taxon>
        <taxon>Verophasmatodea</taxon>
        <taxon>Anareolatae</taxon>
        <taxon>Phasmatidae</taxon>
        <taxon>Eurycanthinae</taxon>
        <taxon>Dryococelus</taxon>
    </lineage>
</organism>
<accession>A0ABQ9HF27</accession>
<keyword evidence="3" id="KW-1185">Reference proteome</keyword>
<feature type="region of interest" description="Disordered" evidence="1">
    <location>
        <begin position="1"/>
        <end position="55"/>
    </location>
</feature>